<feature type="compositionally biased region" description="Pro residues" evidence="2">
    <location>
        <begin position="817"/>
        <end position="829"/>
    </location>
</feature>
<feature type="region of interest" description="Disordered" evidence="2">
    <location>
        <begin position="783"/>
        <end position="845"/>
    </location>
</feature>
<feature type="compositionally biased region" description="Polar residues" evidence="2">
    <location>
        <begin position="429"/>
        <end position="438"/>
    </location>
</feature>
<feature type="coiled-coil region" evidence="1">
    <location>
        <begin position="581"/>
        <end position="654"/>
    </location>
</feature>
<keyword evidence="1" id="KW-0175">Coiled coil</keyword>
<dbReference type="AlphaFoldDB" id="A0A9W8LHE3"/>
<accession>A0A9W8LHE3</accession>
<feature type="compositionally biased region" description="Basic and acidic residues" evidence="2">
    <location>
        <begin position="387"/>
        <end position="396"/>
    </location>
</feature>
<feature type="compositionally biased region" description="Pro residues" evidence="2">
    <location>
        <begin position="47"/>
        <end position="56"/>
    </location>
</feature>
<feature type="compositionally biased region" description="Pro residues" evidence="2">
    <location>
        <begin position="800"/>
        <end position="810"/>
    </location>
</feature>
<feature type="compositionally biased region" description="Polar residues" evidence="2">
    <location>
        <begin position="88"/>
        <end position="99"/>
    </location>
</feature>
<feature type="region of interest" description="Disordered" evidence="2">
    <location>
        <begin position="1162"/>
        <end position="1198"/>
    </location>
</feature>
<feature type="compositionally biased region" description="Low complexity" evidence="2">
    <location>
        <begin position="373"/>
        <end position="384"/>
    </location>
</feature>
<dbReference type="EMBL" id="JANBUL010000184">
    <property type="protein sequence ID" value="KAJ2779287.1"/>
    <property type="molecule type" value="Genomic_DNA"/>
</dbReference>
<dbReference type="OrthoDB" id="5598674at2759"/>
<name>A0A9W8LHE3_9FUNG</name>
<feature type="compositionally biased region" description="Basic and acidic residues" evidence="2">
    <location>
        <begin position="1034"/>
        <end position="1043"/>
    </location>
</feature>
<sequence length="1198" mass="126669">MHSGQQAGYAPLPSSTRSRRESGSPAARPGLQQAGYGLAPQRASAVAPPPPPPPPQHADYGHAPPQRAAAAAVPNAAVPSLQSWARMQYEATTQKQQQAPVPAPRSPTSSGAVFQAQQYQYVPRPHASGHGRQASAELVDPYQGAGRGQTLDVDPYPGAERGLKLDVDPYRGAARGQMLDADGAPSPVMRAVRHSRPATPPSPAAAQKRMHSQPPTPTTPTALFTALPAQWSPPVEAQARPDPASQTRMKPRSYTAADDSPRQPPAPRVASLYVPDSSPGPMPAPAPQPRLETGHAGRSQPRNTSELASAAIRGFVDMKASLGQKTRLEHQPHPLPLPPLQKQAAPAKISPETSHLIEFIERQRARSMAVDQAASPASAPPKAGSQKRSDSSERSFKRSTARLADVETAKQPGPASVDDRGLRAPWHGSPQSTHSSPGPATEPRSVAESRPIVAPNIPGLLPPSTRIVPRTRAHTTAAEPPAAAAGPAGSPLTHGGVTNRRGERLARGSNESLTPRVYARQPRPESAHSDAGRPPSSPYIRGPRIRSVGVQTEAAPKAAARSCGVQTASAIHGDDTVLDLMRQLDSLRQGHANQISEYQEQVVDLELLGQDLNAEVEQLTHKLESKEEAHRLAIEDMRRRLDDAGQRVERELGDIKAMHARRCNELTGQITLLLGRCEAYRARLVALGVSEPELLTLAAGSSPEQLVIADQAFIESQYVETRESSSEADYFRQLMDIERSMENTTMALGFELKRTQAKYLGQAADFIREQMAHLQAGVRAESRLSMRSPAAEPGATFGSPSPPPAVPPLPSSVDSQQPPPAVAPPPLPPSAQAAAAPQQPQLRHRGQRIVGPEPALEEAAALAAAVVASAPPRRQHPATMSSASAAAAVQAARRVESESRASGLSRMLESASCSDESTAADSDSTMANLLQLAASPRQSHRSPLAGIASGFFSASQDSMATAVAHPEPGASTSSTSSLAAVLGGSHPSLATPIKIGAGQPALTVSKLMQPVGAMGHHRRTDSGSVRASSMHWPPRSERRPASTVVDPHDMTAEELLESLKLPAGGALCTPTRGGTFGSLPRTPSSPRGAGSLGRHSPLPRSGSFSDLPHVLPFTSRTAASTTSDASDVTLPADLAFASYRKLQPADELPAFDPSVTVNINLGLDKTPPSSTYAHGSTRRGRRTGQRRRSRSMAAWDRR</sequence>
<evidence type="ECO:0000256" key="2">
    <source>
        <dbReference type="SAM" id="MobiDB-lite"/>
    </source>
</evidence>
<feature type="compositionally biased region" description="Basic and acidic residues" evidence="2">
    <location>
        <begin position="522"/>
        <end position="531"/>
    </location>
</feature>
<gene>
    <name evidence="3" type="ORF">H4R18_004095</name>
</gene>
<protein>
    <submittedName>
        <fullName evidence="3">Uncharacterized protein</fullName>
    </submittedName>
</protein>
<feature type="compositionally biased region" description="Low complexity" evidence="2">
    <location>
        <begin position="63"/>
        <end position="76"/>
    </location>
</feature>
<feature type="compositionally biased region" description="Pro residues" evidence="2">
    <location>
        <begin position="278"/>
        <end position="288"/>
    </location>
</feature>
<evidence type="ECO:0000313" key="3">
    <source>
        <dbReference type="EMBL" id="KAJ2779287.1"/>
    </source>
</evidence>
<feature type="compositionally biased region" description="Low complexity" evidence="2">
    <location>
        <begin position="219"/>
        <end position="229"/>
    </location>
</feature>
<evidence type="ECO:0000256" key="1">
    <source>
        <dbReference type="SAM" id="Coils"/>
    </source>
</evidence>
<comment type="caution">
    <text evidence="3">The sequence shown here is derived from an EMBL/GenBank/DDBJ whole genome shotgun (WGS) entry which is preliminary data.</text>
</comment>
<feature type="region of interest" description="Disordered" evidence="2">
    <location>
        <begin position="1"/>
        <end position="76"/>
    </location>
</feature>
<feature type="region of interest" description="Disordered" evidence="2">
    <location>
        <begin position="1071"/>
        <end position="1105"/>
    </location>
</feature>
<feature type="region of interest" description="Disordered" evidence="2">
    <location>
        <begin position="143"/>
        <end position="553"/>
    </location>
</feature>
<dbReference type="Proteomes" id="UP001140217">
    <property type="component" value="Unassembled WGS sequence"/>
</dbReference>
<feature type="region of interest" description="Disordered" evidence="2">
    <location>
        <begin position="1014"/>
        <end position="1043"/>
    </location>
</feature>
<feature type="compositionally biased region" description="Basic residues" evidence="2">
    <location>
        <begin position="1176"/>
        <end position="1190"/>
    </location>
</feature>
<feature type="compositionally biased region" description="Low complexity" evidence="2">
    <location>
        <begin position="830"/>
        <end position="841"/>
    </location>
</feature>
<evidence type="ECO:0000313" key="4">
    <source>
        <dbReference type="Proteomes" id="UP001140217"/>
    </source>
</evidence>
<reference evidence="3" key="1">
    <citation type="submission" date="2022-07" db="EMBL/GenBank/DDBJ databases">
        <title>Phylogenomic reconstructions and comparative analyses of Kickxellomycotina fungi.</title>
        <authorList>
            <person name="Reynolds N.K."/>
            <person name="Stajich J.E."/>
            <person name="Barry K."/>
            <person name="Grigoriev I.V."/>
            <person name="Crous P."/>
            <person name="Smith M.E."/>
        </authorList>
    </citation>
    <scope>NUCLEOTIDE SEQUENCE</scope>
    <source>
        <strain evidence="3">NBRC 105414</strain>
    </source>
</reference>
<feature type="region of interest" description="Disordered" evidence="2">
    <location>
        <begin position="88"/>
        <end position="112"/>
    </location>
</feature>
<keyword evidence="4" id="KW-1185">Reference proteome</keyword>
<proteinExistence type="predicted"/>
<feature type="compositionally biased region" description="Low complexity" evidence="2">
    <location>
        <begin position="474"/>
        <end position="489"/>
    </location>
</feature>
<organism evidence="3 4">
    <name type="scientific">Coemansia javaensis</name>
    <dbReference type="NCBI Taxonomy" id="2761396"/>
    <lineage>
        <taxon>Eukaryota</taxon>
        <taxon>Fungi</taxon>
        <taxon>Fungi incertae sedis</taxon>
        <taxon>Zoopagomycota</taxon>
        <taxon>Kickxellomycotina</taxon>
        <taxon>Kickxellomycetes</taxon>
        <taxon>Kickxellales</taxon>
        <taxon>Kickxellaceae</taxon>
        <taxon>Coemansia</taxon>
    </lineage>
</organism>